<keyword evidence="5" id="KW-1185">Reference proteome</keyword>
<keyword evidence="3" id="KW-0732">Signal</keyword>
<organism evidence="4 5">
    <name type="scientific">Lineolata rhizophorae</name>
    <dbReference type="NCBI Taxonomy" id="578093"/>
    <lineage>
        <taxon>Eukaryota</taxon>
        <taxon>Fungi</taxon>
        <taxon>Dikarya</taxon>
        <taxon>Ascomycota</taxon>
        <taxon>Pezizomycotina</taxon>
        <taxon>Dothideomycetes</taxon>
        <taxon>Dothideomycetes incertae sedis</taxon>
        <taxon>Lineolatales</taxon>
        <taxon>Lineolataceae</taxon>
        <taxon>Lineolata</taxon>
    </lineage>
</organism>
<feature type="transmembrane region" description="Helical" evidence="2">
    <location>
        <begin position="272"/>
        <end position="295"/>
    </location>
</feature>
<feature type="signal peptide" evidence="3">
    <location>
        <begin position="1"/>
        <end position="18"/>
    </location>
</feature>
<dbReference type="EMBL" id="MU001693">
    <property type="protein sequence ID" value="KAF2454010.1"/>
    <property type="molecule type" value="Genomic_DNA"/>
</dbReference>
<proteinExistence type="predicted"/>
<feature type="chain" id="PRO_5025497414" evidence="3">
    <location>
        <begin position="19"/>
        <end position="428"/>
    </location>
</feature>
<evidence type="ECO:0000256" key="1">
    <source>
        <dbReference type="SAM" id="MobiDB-lite"/>
    </source>
</evidence>
<evidence type="ECO:0000313" key="5">
    <source>
        <dbReference type="Proteomes" id="UP000799766"/>
    </source>
</evidence>
<feature type="compositionally biased region" description="Low complexity" evidence="1">
    <location>
        <begin position="191"/>
        <end position="255"/>
    </location>
</feature>
<keyword evidence="2" id="KW-0812">Transmembrane</keyword>
<evidence type="ECO:0000256" key="2">
    <source>
        <dbReference type="SAM" id="Phobius"/>
    </source>
</evidence>
<dbReference type="AlphaFoldDB" id="A0A6A6NQC4"/>
<evidence type="ECO:0000313" key="4">
    <source>
        <dbReference type="EMBL" id="KAF2454010.1"/>
    </source>
</evidence>
<protein>
    <submittedName>
        <fullName evidence="4">Uncharacterized protein</fullName>
    </submittedName>
</protein>
<reference evidence="4" key="1">
    <citation type="journal article" date="2020" name="Stud. Mycol.">
        <title>101 Dothideomycetes genomes: a test case for predicting lifestyles and emergence of pathogens.</title>
        <authorList>
            <person name="Haridas S."/>
            <person name="Albert R."/>
            <person name="Binder M."/>
            <person name="Bloem J."/>
            <person name="Labutti K."/>
            <person name="Salamov A."/>
            <person name="Andreopoulos B."/>
            <person name="Baker S."/>
            <person name="Barry K."/>
            <person name="Bills G."/>
            <person name="Bluhm B."/>
            <person name="Cannon C."/>
            <person name="Castanera R."/>
            <person name="Culley D."/>
            <person name="Daum C."/>
            <person name="Ezra D."/>
            <person name="Gonzalez J."/>
            <person name="Henrissat B."/>
            <person name="Kuo A."/>
            <person name="Liang C."/>
            <person name="Lipzen A."/>
            <person name="Lutzoni F."/>
            <person name="Magnuson J."/>
            <person name="Mondo S."/>
            <person name="Nolan M."/>
            <person name="Ohm R."/>
            <person name="Pangilinan J."/>
            <person name="Park H.-J."/>
            <person name="Ramirez L."/>
            <person name="Alfaro M."/>
            <person name="Sun H."/>
            <person name="Tritt A."/>
            <person name="Yoshinaga Y."/>
            <person name="Zwiers L.-H."/>
            <person name="Turgeon B."/>
            <person name="Goodwin S."/>
            <person name="Spatafora J."/>
            <person name="Crous P."/>
            <person name="Grigoriev I."/>
        </authorList>
    </citation>
    <scope>NUCLEOTIDE SEQUENCE</scope>
    <source>
        <strain evidence="4">ATCC 16933</strain>
    </source>
</reference>
<evidence type="ECO:0000256" key="3">
    <source>
        <dbReference type="SAM" id="SignalP"/>
    </source>
</evidence>
<sequence>MTRLTLLCILSLSHIIAANPLMRTSSLPSPFAADDAGKLSLVKKHASEATLPSYISSSTPGNATCCTKPTQSYPFCLEYDGRRWCCEDSESCYTKELAGCADADSVLCPGNSYTCCPGLTTCIAAPTSAEASFRCVIPRSILSAAAGTPVMDLVGGRADSQPTSSTGFIVLANEPYSSSSADRLYTTSVSNTRTSTTSASGTSSGRVALTTTSSTPTLGPTSSSIDTTPTLSTSTVTAAEPSATSSNSSSVASAAEQPAPNDHSSISTSSPAFIAGVAGAGSAAVLFFALGLFFLRRRAARRKQNTSVLRPPRRRRRRVHLPAWSELKDEARNIEAEEGWRWSSLSSQPPMPEMTWAEDKMPRRPSATAAGQGHQRGFSESSSHRLLMANMSPLSPLSPAVMDEKWDGEHGAFEMPDTSNPASQWDWI</sequence>
<feature type="region of interest" description="Disordered" evidence="1">
    <location>
        <begin position="363"/>
        <end position="382"/>
    </location>
</feature>
<dbReference type="Proteomes" id="UP000799766">
    <property type="component" value="Unassembled WGS sequence"/>
</dbReference>
<name>A0A6A6NQC4_9PEZI</name>
<keyword evidence="2" id="KW-1133">Transmembrane helix</keyword>
<accession>A0A6A6NQC4</accession>
<keyword evidence="2" id="KW-0472">Membrane</keyword>
<feature type="region of interest" description="Disordered" evidence="1">
    <location>
        <begin position="191"/>
        <end position="266"/>
    </location>
</feature>
<gene>
    <name evidence="4" type="ORF">BDY21DRAFT_110333</name>
</gene>